<dbReference type="Gene3D" id="3.30.2020.10">
    <property type="entry name" value="NE0471-like N-terminal domain"/>
    <property type="match status" value="1"/>
</dbReference>
<evidence type="ECO:0000313" key="2">
    <source>
        <dbReference type="Proteomes" id="UP001175147"/>
    </source>
</evidence>
<organism evidence="1 2">
    <name type="scientific">Brachyspira innocens</name>
    <dbReference type="NCBI Taxonomy" id="13264"/>
    <lineage>
        <taxon>Bacteria</taxon>
        <taxon>Pseudomonadati</taxon>
        <taxon>Spirochaetota</taxon>
        <taxon>Spirochaetia</taxon>
        <taxon>Brachyspirales</taxon>
        <taxon>Brachyspiraceae</taxon>
        <taxon>Brachyspira</taxon>
    </lineage>
</organism>
<comment type="caution">
    <text evidence="1">The sequence shown here is derived from an EMBL/GenBank/DDBJ whole genome shotgun (WGS) entry which is preliminary data.</text>
</comment>
<dbReference type="Pfam" id="PF10387">
    <property type="entry name" value="DUF2442"/>
    <property type="match status" value="1"/>
</dbReference>
<dbReference type="RefSeq" id="WP_304385463.1">
    <property type="nucleotide sequence ID" value="NZ_JAUPBL010000053.1"/>
</dbReference>
<sequence length="81" mass="9569">MIFHKIKNVKAMDNLILKIIFENEEVRYYDVKKLISEHKEFEILNDISLFNLVKVDTGGYGISWNDELDISCNALYYAHEL</sequence>
<gene>
    <name evidence="1" type="ORF">Q5M86_04630</name>
</gene>
<keyword evidence="2" id="KW-1185">Reference proteome</keyword>
<dbReference type="InterPro" id="IPR018841">
    <property type="entry name" value="DUF2442"/>
</dbReference>
<evidence type="ECO:0000313" key="1">
    <source>
        <dbReference type="EMBL" id="MDO7020052.1"/>
    </source>
</evidence>
<dbReference type="EMBL" id="JAUPBM010000040">
    <property type="protein sequence ID" value="MDO7020052.1"/>
    <property type="molecule type" value="Genomic_DNA"/>
</dbReference>
<dbReference type="Proteomes" id="UP001175147">
    <property type="component" value="Unassembled WGS sequence"/>
</dbReference>
<dbReference type="InterPro" id="IPR036782">
    <property type="entry name" value="NE0471-like_N"/>
</dbReference>
<accession>A0ABT8YXH6</accession>
<dbReference type="SUPFAM" id="SSF143880">
    <property type="entry name" value="NE0471 N-terminal domain-like"/>
    <property type="match status" value="1"/>
</dbReference>
<name>A0ABT8YXH6_9SPIR</name>
<protein>
    <submittedName>
        <fullName evidence="1">DUF2442 domain-containing protein</fullName>
    </submittedName>
</protein>
<reference evidence="1" key="1">
    <citation type="submission" date="2023-07" db="EMBL/GenBank/DDBJ databases">
        <title>Mucosal microbiota of week-old chicken and adult hens.</title>
        <authorList>
            <person name="Volf J."/>
            <person name="Karasova D."/>
            <person name="Crhanova M."/>
            <person name="Faldynova M."/>
            <person name="Prikrylova H."/>
            <person name="Zeman M."/>
            <person name="Babak V."/>
            <person name="Rajova J."/>
            <person name="Rychlik I."/>
        </authorList>
    </citation>
    <scope>NUCLEOTIDE SEQUENCE</scope>
    <source>
        <strain evidence="1">ET902</strain>
    </source>
</reference>
<proteinExistence type="predicted"/>